<dbReference type="RefSeq" id="WP_277519433.1">
    <property type="nucleotide sequence ID" value="NZ_JAMQOT010000001.1"/>
</dbReference>
<gene>
    <name evidence="2" type="ORF">NDI89_00160</name>
</gene>
<feature type="transmembrane region" description="Helical" evidence="1">
    <location>
        <begin position="111"/>
        <end position="130"/>
    </location>
</feature>
<proteinExistence type="predicted"/>
<feature type="transmembrane region" description="Helical" evidence="1">
    <location>
        <begin position="425"/>
        <end position="443"/>
    </location>
</feature>
<keyword evidence="1" id="KW-0472">Membrane</keyword>
<dbReference type="AlphaFoldDB" id="A0A9Q4Q187"/>
<protein>
    <submittedName>
        <fullName evidence="2">Oligosaccharide repeat unit polymerase</fullName>
    </submittedName>
</protein>
<feature type="transmembrane region" description="Helical" evidence="1">
    <location>
        <begin position="46"/>
        <end position="64"/>
    </location>
</feature>
<feature type="transmembrane region" description="Helical" evidence="1">
    <location>
        <begin position="151"/>
        <end position="171"/>
    </location>
</feature>
<comment type="caution">
    <text evidence="2">The sequence shown here is derived from an EMBL/GenBank/DDBJ whole genome shotgun (WGS) entry which is preliminary data.</text>
</comment>
<feature type="transmembrane region" description="Helical" evidence="1">
    <location>
        <begin position="391"/>
        <end position="413"/>
    </location>
</feature>
<dbReference type="Proteomes" id="UP001154061">
    <property type="component" value="Unassembled WGS sequence"/>
</dbReference>
<dbReference type="EMBL" id="JAMQOT010000001">
    <property type="protein sequence ID" value="MDF9743988.1"/>
    <property type="molecule type" value="Genomic_DNA"/>
</dbReference>
<keyword evidence="3" id="KW-1185">Reference proteome</keyword>
<evidence type="ECO:0000313" key="2">
    <source>
        <dbReference type="EMBL" id="MDF9743988.1"/>
    </source>
</evidence>
<feature type="transmembrane region" description="Helical" evidence="1">
    <location>
        <begin position="265"/>
        <end position="284"/>
    </location>
</feature>
<accession>A0A9Q4Q187</accession>
<keyword evidence="1" id="KW-0812">Transmembrane</keyword>
<evidence type="ECO:0000313" key="3">
    <source>
        <dbReference type="Proteomes" id="UP001154061"/>
    </source>
</evidence>
<organism evidence="2 3">
    <name type="scientific">Natrinema salsiterrestre</name>
    <dbReference type="NCBI Taxonomy" id="2950540"/>
    <lineage>
        <taxon>Archaea</taxon>
        <taxon>Methanobacteriati</taxon>
        <taxon>Methanobacteriota</taxon>
        <taxon>Stenosarchaea group</taxon>
        <taxon>Halobacteria</taxon>
        <taxon>Halobacteriales</taxon>
        <taxon>Natrialbaceae</taxon>
        <taxon>Natrinema</taxon>
    </lineage>
</organism>
<name>A0A9Q4Q187_9EURY</name>
<keyword evidence="1" id="KW-1133">Transmembrane helix</keyword>
<feature type="transmembrane region" description="Helical" evidence="1">
    <location>
        <begin position="449"/>
        <end position="471"/>
    </location>
</feature>
<reference evidence="2" key="1">
    <citation type="submission" date="2022-06" db="EMBL/GenBank/DDBJ databases">
        <title>Natrinema sp. a new haloarchaeum isolate from saline soil.</title>
        <authorList>
            <person name="Strakova D."/>
            <person name="Galisteo C."/>
            <person name="Sanchez-Porro C."/>
            <person name="Ventosa A."/>
        </authorList>
    </citation>
    <scope>NUCLEOTIDE SEQUENCE</scope>
    <source>
        <strain evidence="2">S1CR25-10</strain>
    </source>
</reference>
<feature type="transmembrane region" description="Helical" evidence="1">
    <location>
        <begin position="21"/>
        <end position="40"/>
    </location>
</feature>
<evidence type="ECO:0000256" key="1">
    <source>
        <dbReference type="SAM" id="Phobius"/>
    </source>
</evidence>
<dbReference type="NCBIfam" id="TIGR04370">
    <property type="entry name" value="glyco_rpt_poly"/>
    <property type="match status" value="1"/>
</dbReference>
<feature type="transmembrane region" description="Helical" evidence="1">
    <location>
        <begin position="71"/>
        <end position="91"/>
    </location>
</feature>
<feature type="transmembrane region" description="Helical" evidence="1">
    <location>
        <begin position="243"/>
        <end position="258"/>
    </location>
</feature>
<feature type="transmembrane region" description="Helical" evidence="1">
    <location>
        <begin position="191"/>
        <end position="209"/>
    </location>
</feature>
<sequence length="477" mass="51239">MSLPSTRSLPDGRIDQSHHRAVIGCSVLVVLSVIVALLPIPTGPTLMILVGLAGIPLVVLYLGSGDVFSPAAFVGLAYLMGWFGPVVDFVATGDTTDVLLGQGLEYLVSPLVLAVAGIGCLAVGMCWTPADRIVARIPTFRREWDDDRANRVVALCTTIGVGSLFLLFWTTGGVPTALSELSAKRRPPTEYIAWGTKLLFVAALVDLGTVVRRTDRSRNRVAVTGALVAIACIPPFYRSIRSSLLLFLISLVVVYHYTERRVKLAHLLALVPLGVVTINVMGSLRKASWMGASALDPSTTLRPGAIGDFFGARRTGVTVHAHLFHVVPDRIGFQYGTTLLSWVTRPIPRQLWPGKPRDIGQVLGERIFHQGVGTVGGGTPPPVPAELYLNFWIPGVLVGMFLFGACIRIGYNYCEPGSGGLPRTLIYSIFATTFVFGILYGNVSQLVTNLLQLALPLLLALGFISGDWTAIGDDLGR</sequence>